<dbReference type="EMBL" id="UGHP01000001">
    <property type="protein sequence ID" value="STQ81568.1"/>
    <property type="molecule type" value="Genomic_DNA"/>
</dbReference>
<accession>A0A377PLS4</accession>
<dbReference type="Proteomes" id="UP000254821">
    <property type="component" value="Unassembled WGS sequence"/>
</dbReference>
<organism evidence="9 10">
    <name type="scientific">Hafnia alvei</name>
    <dbReference type="NCBI Taxonomy" id="569"/>
    <lineage>
        <taxon>Bacteria</taxon>
        <taxon>Pseudomonadati</taxon>
        <taxon>Pseudomonadota</taxon>
        <taxon>Gammaproteobacteria</taxon>
        <taxon>Enterobacterales</taxon>
        <taxon>Hafniaceae</taxon>
        <taxon>Hafnia</taxon>
    </lineage>
</organism>
<evidence type="ECO:0000259" key="8">
    <source>
        <dbReference type="PROSITE" id="PS50850"/>
    </source>
</evidence>
<dbReference type="InterPro" id="IPR050171">
    <property type="entry name" value="MFS_Transporters"/>
</dbReference>
<dbReference type="InterPro" id="IPR020846">
    <property type="entry name" value="MFS_dom"/>
</dbReference>
<keyword evidence="3" id="KW-1003">Cell membrane</keyword>
<keyword evidence="4 7" id="KW-0812">Transmembrane</keyword>
<dbReference type="GO" id="GO:0022857">
    <property type="term" value="F:transmembrane transporter activity"/>
    <property type="evidence" value="ECO:0007669"/>
    <property type="project" value="InterPro"/>
</dbReference>
<reference evidence="9 10" key="1">
    <citation type="submission" date="2018-06" db="EMBL/GenBank/DDBJ databases">
        <authorList>
            <consortium name="Pathogen Informatics"/>
            <person name="Doyle S."/>
        </authorList>
    </citation>
    <scope>NUCLEOTIDE SEQUENCE [LARGE SCALE GENOMIC DNA]</scope>
    <source>
        <strain evidence="9 10">NCTC8105</strain>
    </source>
</reference>
<evidence type="ECO:0000256" key="6">
    <source>
        <dbReference type="ARBA" id="ARBA00023136"/>
    </source>
</evidence>
<evidence type="ECO:0000256" key="4">
    <source>
        <dbReference type="ARBA" id="ARBA00022692"/>
    </source>
</evidence>
<keyword evidence="5 7" id="KW-1133">Transmembrane helix</keyword>
<name>A0A377PLS4_HAFAL</name>
<dbReference type="AlphaFoldDB" id="A0A377PLS4"/>
<dbReference type="InterPro" id="IPR011701">
    <property type="entry name" value="MFS"/>
</dbReference>
<keyword evidence="2" id="KW-0813">Transport</keyword>
<feature type="domain" description="Major facilitator superfamily (MFS) profile" evidence="8">
    <location>
        <begin position="1"/>
        <end position="126"/>
    </location>
</feature>
<feature type="transmembrane region" description="Helical" evidence="7">
    <location>
        <begin position="21"/>
        <end position="43"/>
    </location>
</feature>
<evidence type="ECO:0000313" key="10">
    <source>
        <dbReference type="Proteomes" id="UP000254821"/>
    </source>
</evidence>
<protein>
    <submittedName>
        <fullName evidence="9">Inner membrane transport protein yajR</fullName>
    </submittedName>
</protein>
<evidence type="ECO:0000256" key="2">
    <source>
        <dbReference type="ARBA" id="ARBA00022448"/>
    </source>
</evidence>
<dbReference type="SUPFAM" id="SSF103473">
    <property type="entry name" value="MFS general substrate transporter"/>
    <property type="match status" value="1"/>
</dbReference>
<evidence type="ECO:0000256" key="3">
    <source>
        <dbReference type="ARBA" id="ARBA00022475"/>
    </source>
</evidence>
<feature type="transmembrane region" description="Helical" evidence="7">
    <location>
        <begin position="80"/>
        <end position="105"/>
    </location>
</feature>
<proteinExistence type="predicted"/>
<evidence type="ECO:0000256" key="1">
    <source>
        <dbReference type="ARBA" id="ARBA00004651"/>
    </source>
</evidence>
<feature type="transmembrane region" description="Helical" evidence="7">
    <location>
        <begin position="49"/>
        <end position="68"/>
    </location>
</feature>
<dbReference type="Pfam" id="PF07690">
    <property type="entry name" value="MFS_1"/>
    <property type="match status" value="1"/>
</dbReference>
<dbReference type="PROSITE" id="PS50850">
    <property type="entry name" value="MFS"/>
    <property type="match status" value="1"/>
</dbReference>
<dbReference type="InterPro" id="IPR036259">
    <property type="entry name" value="MFS_trans_sf"/>
</dbReference>
<evidence type="ECO:0000256" key="5">
    <source>
        <dbReference type="ARBA" id="ARBA00022989"/>
    </source>
</evidence>
<gene>
    <name evidence="9" type="primary">yajR_1</name>
    <name evidence="9" type="ORF">NCTC8105_03754</name>
</gene>
<dbReference type="Gene3D" id="1.20.1250.20">
    <property type="entry name" value="MFS general substrate transporter like domains"/>
    <property type="match status" value="1"/>
</dbReference>
<dbReference type="GO" id="GO:0005886">
    <property type="term" value="C:plasma membrane"/>
    <property type="evidence" value="ECO:0007669"/>
    <property type="project" value="UniProtKB-SubCell"/>
</dbReference>
<evidence type="ECO:0000313" key="9">
    <source>
        <dbReference type="EMBL" id="STQ81568.1"/>
    </source>
</evidence>
<sequence>MNDFQMTPEERKATWGLGTVFSLRMLGMFMVLPVLTTYGMSLAGASETLIGIAIGIYGLTQAVFQIPFGLFSDRIGRKPLIVGGLLIFALGSAIAAMTDSIWGVILGRALQGSGRLPPLLWRYYPI</sequence>
<dbReference type="PANTHER" id="PTHR23517:SF2">
    <property type="entry name" value="MULTIDRUG RESISTANCE PROTEIN MDTH"/>
    <property type="match status" value="1"/>
</dbReference>
<keyword evidence="6 7" id="KW-0472">Membrane</keyword>
<dbReference type="PANTHER" id="PTHR23517">
    <property type="entry name" value="RESISTANCE PROTEIN MDTM, PUTATIVE-RELATED-RELATED"/>
    <property type="match status" value="1"/>
</dbReference>
<evidence type="ECO:0000256" key="7">
    <source>
        <dbReference type="SAM" id="Phobius"/>
    </source>
</evidence>
<comment type="subcellular location">
    <subcellularLocation>
        <location evidence="1">Cell membrane</location>
        <topology evidence="1">Multi-pass membrane protein</topology>
    </subcellularLocation>
</comment>